<dbReference type="Proteomes" id="UP000249739">
    <property type="component" value="Unassembled WGS sequence"/>
</dbReference>
<keyword evidence="1" id="KW-0812">Transmembrane</keyword>
<dbReference type="AlphaFoldDB" id="A0A2W5HQB3"/>
<feature type="transmembrane region" description="Helical" evidence="1">
    <location>
        <begin position="16"/>
        <end position="37"/>
    </location>
</feature>
<reference evidence="2 3" key="1">
    <citation type="submission" date="2017-08" db="EMBL/GenBank/DDBJ databases">
        <title>Infants hospitalized years apart are colonized by the same room-sourced microbial strains.</title>
        <authorList>
            <person name="Brooks B."/>
            <person name="Olm M.R."/>
            <person name="Firek B.A."/>
            <person name="Baker R."/>
            <person name="Thomas B.C."/>
            <person name="Morowitz M.J."/>
            <person name="Banfield J.F."/>
        </authorList>
    </citation>
    <scope>NUCLEOTIDE SEQUENCE [LARGE SCALE GENOMIC DNA]</scope>
    <source>
        <strain evidence="2">S2_006_000_R2_64</strain>
    </source>
</reference>
<gene>
    <name evidence="2" type="ORF">DI586_05355</name>
</gene>
<evidence type="ECO:0000256" key="1">
    <source>
        <dbReference type="SAM" id="Phobius"/>
    </source>
</evidence>
<feature type="transmembrane region" description="Helical" evidence="1">
    <location>
        <begin position="103"/>
        <end position="121"/>
    </location>
</feature>
<evidence type="ECO:0000313" key="3">
    <source>
        <dbReference type="Proteomes" id="UP000249739"/>
    </source>
</evidence>
<protein>
    <submittedName>
        <fullName evidence="2">Uncharacterized protein</fullName>
    </submittedName>
</protein>
<proteinExistence type="predicted"/>
<evidence type="ECO:0000313" key="2">
    <source>
        <dbReference type="EMBL" id="PZP55919.1"/>
    </source>
</evidence>
<sequence length="162" mass="18012">MAKKKKKKKISLQERILLVAFFMTSLVFYKVAIILLIGMLPTIVVRLVDKTPERTKVLTIGFMNFAGCFPYCFQMFEKNAEAASIGAILANPLSIVIMYSGALVGYIIEWGVVGFVASIMVQRGRQRLLDIRKTQEGLVKKWGAEVTGGTMDNEDDAIGQTK</sequence>
<name>A0A2W5HQB3_9BACT</name>
<keyword evidence="1" id="KW-1133">Transmembrane helix</keyword>
<keyword evidence="1" id="KW-0472">Membrane</keyword>
<comment type="caution">
    <text evidence="2">The sequence shown here is derived from an EMBL/GenBank/DDBJ whole genome shotgun (WGS) entry which is preliminary data.</text>
</comment>
<accession>A0A2W5HQB3</accession>
<dbReference type="EMBL" id="QFOT01000045">
    <property type="protein sequence ID" value="PZP55919.1"/>
    <property type="molecule type" value="Genomic_DNA"/>
</dbReference>
<organism evidence="2 3">
    <name type="scientific">Micavibrio aeruginosavorus</name>
    <dbReference type="NCBI Taxonomy" id="349221"/>
    <lineage>
        <taxon>Bacteria</taxon>
        <taxon>Pseudomonadati</taxon>
        <taxon>Bdellovibrionota</taxon>
        <taxon>Bdellovibrionia</taxon>
        <taxon>Bdellovibrionales</taxon>
        <taxon>Pseudobdellovibrionaceae</taxon>
        <taxon>Micavibrio</taxon>
    </lineage>
</organism>